<keyword evidence="6 7" id="KW-0472">Membrane</keyword>
<evidence type="ECO:0000313" key="9">
    <source>
        <dbReference type="EMBL" id="KZV30288.1"/>
    </source>
</evidence>
<dbReference type="Proteomes" id="UP000250235">
    <property type="component" value="Unassembled WGS sequence"/>
</dbReference>
<keyword evidence="10" id="KW-1185">Reference proteome</keyword>
<keyword evidence="4 7" id="KW-0812">Transmembrane</keyword>
<evidence type="ECO:0000256" key="5">
    <source>
        <dbReference type="ARBA" id="ARBA00022989"/>
    </source>
</evidence>
<dbReference type="EMBL" id="KV008327">
    <property type="protein sequence ID" value="KZV30288.1"/>
    <property type="molecule type" value="Genomic_DNA"/>
</dbReference>
<evidence type="ECO:0000256" key="4">
    <source>
        <dbReference type="ARBA" id="ARBA00022692"/>
    </source>
</evidence>
<comment type="caution">
    <text evidence="7">Lacks conserved residue(s) required for the propagation of feature annotation.</text>
</comment>
<dbReference type="AlphaFoldDB" id="A0A2Z7B8N4"/>
<dbReference type="InterPro" id="IPR006702">
    <property type="entry name" value="CASP_dom"/>
</dbReference>
<organism evidence="9 10">
    <name type="scientific">Dorcoceras hygrometricum</name>
    <dbReference type="NCBI Taxonomy" id="472368"/>
    <lineage>
        <taxon>Eukaryota</taxon>
        <taxon>Viridiplantae</taxon>
        <taxon>Streptophyta</taxon>
        <taxon>Embryophyta</taxon>
        <taxon>Tracheophyta</taxon>
        <taxon>Spermatophyta</taxon>
        <taxon>Magnoliopsida</taxon>
        <taxon>eudicotyledons</taxon>
        <taxon>Gunneridae</taxon>
        <taxon>Pentapetalae</taxon>
        <taxon>asterids</taxon>
        <taxon>lamiids</taxon>
        <taxon>Lamiales</taxon>
        <taxon>Gesneriaceae</taxon>
        <taxon>Didymocarpoideae</taxon>
        <taxon>Trichosporeae</taxon>
        <taxon>Loxocarpinae</taxon>
        <taxon>Dorcoceras</taxon>
    </lineage>
</organism>
<proteinExistence type="inferred from homology"/>
<dbReference type="OrthoDB" id="912656at2759"/>
<evidence type="ECO:0000313" key="10">
    <source>
        <dbReference type="Proteomes" id="UP000250235"/>
    </source>
</evidence>
<evidence type="ECO:0000256" key="2">
    <source>
        <dbReference type="ARBA" id="ARBA00007651"/>
    </source>
</evidence>
<feature type="transmembrane region" description="Helical" evidence="7">
    <location>
        <begin position="47"/>
        <end position="69"/>
    </location>
</feature>
<evidence type="ECO:0000256" key="7">
    <source>
        <dbReference type="RuleBase" id="RU361233"/>
    </source>
</evidence>
<reference evidence="9 10" key="1">
    <citation type="journal article" date="2015" name="Proc. Natl. Acad. Sci. U.S.A.">
        <title>The resurrection genome of Boea hygrometrica: A blueprint for survival of dehydration.</title>
        <authorList>
            <person name="Xiao L."/>
            <person name="Yang G."/>
            <person name="Zhang L."/>
            <person name="Yang X."/>
            <person name="Zhao S."/>
            <person name="Ji Z."/>
            <person name="Zhou Q."/>
            <person name="Hu M."/>
            <person name="Wang Y."/>
            <person name="Chen M."/>
            <person name="Xu Y."/>
            <person name="Jin H."/>
            <person name="Xiao X."/>
            <person name="Hu G."/>
            <person name="Bao F."/>
            <person name="Hu Y."/>
            <person name="Wan P."/>
            <person name="Li L."/>
            <person name="Deng X."/>
            <person name="Kuang T."/>
            <person name="Xiang C."/>
            <person name="Zhu J.K."/>
            <person name="Oliver M.J."/>
            <person name="He Y."/>
        </authorList>
    </citation>
    <scope>NUCLEOTIDE SEQUENCE [LARGE SCALE GENOMIC DNA]</scope>
    <source>
        <strain evidence="10">cv. XS01</strain>
    </source>
</reference>
<protein>
    <recommendedName>
        <fullName evidence="7">CASP-like protein</fullName>
    </recommendedName>
</protein>
<dbReference type="Pfam" id="PF04535">
    <property type="entry name" value="CASP_dom"/>
    <property type="match status" value="1"/>
</dbReference>
<name>A0A2Z7B8N4_9LAMI</name>
<sequence length="76" mass="8415">MNILVSGISLGAAWQTYFLLREGNMYVEWEPICAVVPHFCSKLLGSLITSTLGFSFAFVLLMCTLHISVDPFLVDS</sequence>
<comment type="similarity">
    <text evidence="2 7">Belongs to the Casparian strip membrane proteins (CASP) family.</text>
</comment>
<comment type="subcellular location">
    <subcellularLocation>
        <location evidence="1 7">Cell membrane</location>
        <topology evidence="1 7">Multi-pass membrane protein</topology>
    </subcellularLocation>
</comment>
<keyword evidence="5 7" id="KW-1133">Transmembrane helix</keyword>
<feature type="domain" description="Casparian strip membrane protein" evidence="8">
    <location>
        <begin position="9"/>
        <end position="54"/>
    </location>
</feature>
<dbReference type="GO" id="GO:0005886">
    <property type="term" value="C:plasma membrane"/>
    <property type="evidence" value="ECO:0007669"/>
    <property type="project" value="UniProtKB-SubCell"/>
</dbReference>
<evidence type="ECO:0000256" key="1">
    <source>
        <dbReference type="ARBA" id="ARBA00004651"/>
    </source>
</evidence>
<evidence type="ECO:0000256" key="6">
    <source>
        <dbReference type="ARBA" id="ARBA00023136"/>
    </source>
</evidence>
<accession>A0A2Z7B8N4</accession>
<gene>
    <name evidence="9" type="ORF">F511_34304</name>
</gene>
<comment type="subunit">
    <text evidence="7">Homodimer and heterodimers.</text>
</comment>
<evidence type="ECO:0000256" key="3">
    <source>
        <dbReference type="ARBA" id="ARBA00022475"/>
    </source>
</evidence>
<evidence type="ECO:0000259" key="8">
    <source>
        <dbReference type="Pfam" id="PF04535"/>
    </source>
</evidence>
<keyword evidence="3 7" id="KW-1003">Cell membrane</keyword>